<dbReference type="AlphaFoldDB" id="A0A177DX31"/>
<gene>
    <name evidence="1" type="ORF">CC77DRAFT_621134</name>
</gene>
<keyword evidence="2" id="KW-1185">Reference proteome</keyword>
<proteinExistence type="predicted"/>
<evidence type="ECO:0000313" key="1">
    <source>
        <dbReference type="EMBL" id="OAG23741.1"/>
    </source>
</evidence>
<dbReference type="KEGG" id="aalt:CC77DRAFT_621134"/>
<accession>A0A177DX31</accession>
<protein>
    <submittedName>
        <fullName evidence="1">Uncharacterized protein</fullName>
    </submittedName>
</protein>
<dbReference type="VEuPathDB" id="FungiDB:CC77DRAFT_621134"/>
<organism evidence="1 2">
    <name type="scientific">Alternaria alternata</name>
    <name type="common">Alternaria rot fungus</name>
    <name type="synonym">Torula alternata</name>
    <dbReference type="NCBI Taxonomy" id="5599"/>
    <lineage>
        <taxon>Eukaryota</taxon>
        <taxon>Fungi</taxon>
        <taxon>Dikarya</taxon>
        <taxon>Ascomycota</taxon>
        <taxon>Pezizomycotina</taxon>
        <taxon>Dothideomycetes</taxon>
        <taxon>Pleosporomycetidae</taxon>
        <taxon>Pleosporales</taxon>
        <taxon>Pleosporineae</taxon>
        <taxon>Pleosporaceae</taxon>
        <taxon>Alternaria</taxon>
        <taxon>Alternaria sect. Alternaria</taxon>
        <taxon>Alternaria alternata complex</taxon>
    </lineage>
</organism>
<sequence length="277" mass="31565">MRIMMRACQTLCRLGIGPGSRDVGINFCSDPLPCSEKLPRGRVGMSQDQHVVRGANWPPRYCSLYRLRPSTIYDRGSGQGQSEAGEGRVDMFCSQRRWSGADEAQRAIGYQDLREYDGQISRAREVALSEDGRQRPRRRCRPATRWAGADRRPWHKDAAAPWRGRATCNVLVVWREEVIESPRPSRARPCVLQRLVRPLCLTTSTLHRDGQTYSPSIISFSACLLNRTSFLAAEDRLTQTDQCRLEQLLGRLGTRCHLRRFTTAFPALDDVTFYSLF</sequence>
<dbReference type="EMBL" id="KV441472">
    <property type="protein sequence ID" value="OAG23741.1"/>
    <property type="molecule type" value="Genomic_DNA"/>
</dbReference>
<reference evidence="1 2" key="1">
    <citation type="submission" date="2016-05" db="EMBL/GenBank/DDBJ databases">
        <title>Comparative analysis of secretome profiles of manganese(II)-oxidizing ascomycete fungi.</title>
        <authorList>
            <consortium name="DOE Joint Genome Institute"/>
            <person name="Zeiner C.A."/>
            <person name="Purvine S.O."/>
            <person name="Zink E.M."/>
            <person name="Wu S."/>
            <person name="Pasa-Tolic L."/>
            <person name="Chaput D.L."/>
            <person name="Haridas S."/>
            <person name="Grigoriev I.V."/>
            <person name="Santelli C.M."/>
            <person name="Hansel C.M."/>
        </authorList>
    </citation>
    <scope>NUCLEOTIDE SEQUENCE [LARGE SCALE GENOMIC DNA]</scope>
    <source>
        <strain evidence="1 2">SRC1lrK2f</strain>
    </source>
</reference>
<dbReference type="Proteomes" id="UP000077248">
    <property type="component" value="Unassembled WGS sequence"/>
</dbReference>
<name>A0A177DX31_ALTAL</name>
<evidence type="ECO:0000313" key="2">
    <source>
        <dbReference type="Proteomes" id="UP000077248"/>
    </source>
</evidence>
<dbReference type="GeneID" id="29118083"/>
<dbReference type="RefSeq" id="XP_018389162.1">
    <property type="nucleotide sequence ID" value="XM_018532489.1"/>
</dbReference>